<proteinExistence type="predicted"/>
<dbReference type="Proteomes" id="UP000554482">
    <property type="component" value="Unassembled WGS sequence"/>
</dbReference>
<evidence type="ECO:0008006" key="3">
    <source>
        <dbReference type="Google" id="ProtNLM"/>
    </source>
</evidence>
<sequence length="124" mass="14409">MLRRMGMHFYGPMVSNTAFLSSGLSCFVLHFRSKTKITKEQRQQQIRFEYFVRDRCKSGTLGFDEALGLFDRLFQMRPLPYIFPFTQILVALVKMEAYPLVCQMSKLMDLAGIIPDSVSLRLEI</sequence>
<reference evidence="1 2" key="1">
    <citation type="submission" date="2020-06" db="EMBL/GenBank/DDBJ databases">
        <title>Transcriptomic and genomic resources for Thalictrum thalictroides and T. hernandezii: Facilitating candidate gene discovery in an emerging model plant lineage.</title>
        <authorList>
            <person name="Arias T."/>
            <person name="Riano-Pachon D.M."/>
            <person name="Di Stilio V.S."/>
        </authorList>
    </citation>
    <scope>NUCLEOTIDE SEQUENCE [LARGE SCALE GENOMIC DNA]</scope>
    <source>
        <strain evidence="2">cv. WT478/WT964</strain>
        <tissue evidence="1">Leaves</tissue>
    </source>
</reference>
<dbReference type="OrthoDB" id="1934535at2759"/>
<name>A0A7J6VTV9_THATH</name>
<protein>
    <recommendedName>
        <fullName evidence="3">Pentatricopeptide repeat-containing protein</fullName>
    </recommendedName>
</protein>
<gene>
    <name evidence="1" type="ORF">FRX31_022580</name>
</gene>
<dbReference type="AlphaFoldDB" id="A0A7J6VTV9"/>
<evidence type="ECO:0000313" key="1">
    <source>
        <dbReference type="EMBL" id="KAF5187832.1"/>
    </source>
</evidence>
<keyword evidence="2" id="KW-1185">Reference proteome</keyword>
<evidence type="ECO:0000313" key="2">
    <source>
        <dbReference type="Proteomes" id="UP000554482"/>
    </source>
</evidence>
<dbReference type="EMBL" id="JABWDY010027514">
    <property type="protein sequence ID" value="KAF5187832.1"/>
    <property type="molecule type" value="Genomic_DNA"/>
</dbReference>
<organism evidence="1 2">
    <name type="scientific">Thalictrum thalictroides</name>
    <name type="common">Rue-anemone</name>
    <name type="synonym">Anemone thalictroides</name>
    <dbReference type="NCBI Taxonomy" id="46969"/>
    <lineage>
        <taxon>Eukaryota</taxon>
        <taxon>Viridiplantae</taxon>
        <taxon>Streptophyta</taxon>
        <taxon>Embryophyta</taxon>
        <taxon>Tracheophyta</taxon>
        <taxon>Spermatophyta</taxon>
        <taxon>Magnoliopsida</taxon>
        <taxon>Ranunculales</taxon>
        <taxon>Ranunculaceae</taxon>
        <taxon>Thalictroideae</taxon>
        <taxon>Thalictrum</taxon>
    </lineage>
</organism>
<accession>A0A7J6VTV9</accession>
<dbReference type="PROSITE" id="PS51257">
    <property type="entry name" value="PROKAR_LIPOPROTEIN"/>
    <property type="match status" value="1"/>
</dbReference>
<comment type="caution">
    <text evidence="1">The sequence shown here is derived from an EMBL/GenBank/DDBJ whole genome shotgun (WGS) entry which is preliminary data.</text>
</comment>